<keyword evidence="3" id="KW-1185">Reference proteome</keyword>
<keyword evidence="1" id="KW-0732">Signal</keyword>
<accession>A0A1I6JIG6</accession>
<dbReference type="AlphaFoldDB" id="A0A1I6JIG6"/>
<dbReference type="Proteomes" id="UP000198824">
    <property type="component" value="Unassembled WGS sequence"/>
</dbReference>
<proteinExistence type="predicted"/>
<feature type="chain" id="PRO_5011533398" evidence="1">
    <location>
        <begin position="23"/>
        <end position="134"/>
    </location>
</feature>
<organism evidence="2 3">
    <name type="scientific">Sphingomonas jatrophae</name>
    <dbReference type="NCBI Taxonomy" id="1166337"/>
    <lineage>
        <taxon>Bacteria</taxon>
        <taxon>Pseudomonadati</taxon>
        <taxon>Pseudomonadota</taxon>
        <taxon>Alphaproteobacteria</taxon>
        <taxon>Sphingomonadales</taxon>
        <taxon>Sphingomonadaceae</taxon>
        <taxon>Sphingomonas</taxon>
    </lineage>
</organism>
<gene>
    <name evidence="2" type="ORF">SAMN05192580_0307</name>
</gene>
<sequence>MRIKSFVAAGLALAAAVSPVSAARLSPEDKLAKALEGRVAGEPVNCIPFTSARSSQIIDGQAIIYKSGAGGTIYVNRPRIGADQLDDDDILVTSTSLSQLCSLDTIQLVDRASRFPRGFVGLDKFVPYKRVAKR</sequence>
<evidence type="ECO:0000313" key="2">
    <source>
        <dbReference type="EMBL" id="SFR78684.1"/>
    </source>
</evidence>
<evidence type="ECO:0000313" key="3">
    <source>
        <dbReference type="Proteomes" id="UP000198824"/>
    </source>
</evidence>
<dbReference type="EMBL" id="FOZG01000001">
    <property type="protein sequence ID" value="SFR78684.1"/>
    <property type="molecule type" value="Genomic_DNA"/>
</dbReference>
<protein>
    <submittedName>
        <fullName evidence="2">Uncharacterized protein</fullName>
    </submittedName>
</protein>
<dbReference type="RefSeq" id="WP_093309676.1">
    <property type="nucleotide sequence ID" value="NZ_FOZG01000001.1"/>
</dbReference>
<dbReference type="OrthoDB" id="5956991at2"/>
<feature type="signal peptide" evidence="1">
    <location>
        <begin position="1"/>
        <end position="22"/>
    </location>
</feature>
<reference evidence="2 3" key="1">
    <citation type="submission" date="2016-10" db="EMBL/GenBank/DDBJ databases">
        <authorList>
            <person name="de Groot N.N."/>
        </authorList>
    </citation>
    <scope>NUCLEOTIDE SEQUENCE [LARGE SCALE GENOMIC DNA]</scope>
    <source>
        <strain evidence="2 3">S5-249</strain>
    </source>
</reference>
<dbReference type="STRING" id="1166337.SAMN05192580_0307"/>
<evidence type="ECO:0000256" key="1">
    <source>
        <dbReference type="SAM" id="SignalP"/>
    </source>
</evidence>
<name>A0A1I6JIG6_9SPHN</name>